<dbReference type="GO" id="GO:0031011">
    <property type="term" value="C:Ino80 complex"/>
    <property type="evidence" value="ECO:0007669"/>
    <property type="project" value="InterPro"/>
</dbReference>
<feature type="compositionally biased region" description="Acidic residues" evidence="1">
    <location>
        <begin position="177"/>
        <end position="232"/>
    </location>
</feature>
<dbReference type="InterPro" id="IPR006880">
    <property type="entry name" value="INO80B_C"/>
</dbReference>
<feature type="compositionally biased region" description="Polar residues" evidence="1">
    <location>
        <begin position="22"/>
        <end position="32"/>
    </location>
</feature>
<dbReference type="OrthoDB" id="2021186at2759"/>
<dbReference type="Proteomes" id="UP001141434">
    <property type="component" value="Unassembled WGS sequence"/>
</dbReference>
<reference evidence="3" key="1">
    <citation type="submission" date="2022-11" db="EMBL/GenBank/DDBJ databases">
        <authorList>
            <person name="Petersen C."/>
        </authorList>
    </citation>
    <scope>NUCLEOTIDE SEQUENCE</scope>
    <source>
        <strain evidence="3">IBT 34128</strain>
    </source>
</reference>
<dbReference type="SMART" id="SM01406">
    <property type="entry name" value="PAPA-1"/>
    <property type="match status" value="1"/>
</dbReference>
<feature type="domain" description="INO80 complex subunit B-like conserved region" evidence="2">
    <location>
        <begin position="268"/>
        <end position="354"/>
    </location>
</feature>
<dbReference type="AlphaFoldDB" id="A0A9W9FT05"/>
<feature type="compositionally biased region" description="Basic residues" evidence="1">
    <location>
        <begin position="1"/>
        <end position="10"/>
    </location>
</feature>
<sequence length="427" mass="47550">MLLRRSRRSRGAAEEAPESEANVGTRSTRQTRSAAASWATPSPSPLEDSTQEPSRSLRLTLKMPSGKLREATGGRSGRRSINVFEENPIVSGPRTSRNRKRIVEVPTSDDEDDDIDDQEEDEVDDEDAPGEDDEDADADGDMDMDDAPPQAPARRQAKATAPTRGKVPKSVEAKEMEVDEEEEDEEVSDTDSDAEGEPDDQDESAVPETNVDDLDEEDEELEMDEELDEDGLPIDNGKMTKRQRGNLGNDFLQLPMEPQVKKHLTAEERAMRRTEMARRRKNLSEKRNEEEKMDTINRLLRKQPPKRRGRAAAVEGADGTPADQEAPEPEKADPTMVRWISNSKDCTLSVPEEWLGTPAGRLFGAPPCSRERKASGGALIWHTYSTGITTKRGVLDTGEWVGSSSFWRLLHFGSPCTMELAFKYVLV</sequence>
<dbReference type="PANTHER" id="PTHR21561:SF12">
    <property type="entry name" value="INO80 COMPLEX SUBUNIT B"/>
    <property type="match status" value="1"/>
</dbReference>
<dbReference type="GeneID" id="81392896"/>
<protein>
    <recommendedName>
        <fullName evidence="2">INO80 complex subunit B-like conserved region domain-containing protein</fullName>
    </recommendedName>
</protein>
<evidence type="ECO:0000259" key="2">
    <source>
        <dbReference type="SMART" id="SM01406"/>
    </source>
</evidence>
<reference evidence="3" key="2">
    <citation type="journal article" date="2023" name="IMA Fungus">
        <title>Comparative genomic study of the Penicillium genus elucidates a diverse pangenome and 15 lateral gene transfer events.</title>
        <authorList>
            <person name="Petersen C."/>
            <person name="Sorensen T."/>
            <person name="Nielsen M.R."/>
            <person name="Sondergaard T.E."/>
            <person name="Sorensen J.L."/>
            <person name="Fitzpatrick D.A."/>
            <person name="Frisvad J.C."/>
            <person name="Nielsen K.L."/>
        </authorList>
    </citation>
    <scope>NUCLEOTIDE SEQUENCE</scope>
    <source>
        <strain evidence="3">IBT 34128</strain>
    </source>
</reference>
<feature type="region of interest" description="Disordered" evidence="1">
    <location>
        <begin position="1"/>
        <end position="332"/>
    </location>
</feature>
<dbReference type="InterPro" id="IPR029523">
    <property type="entry name" value="INO80B/Ies2"/>
</dbReference>
<accession>A0A9W9FT05</accession>
<dbReference type="Pfam" id="PF04795">
    <property type="entry name" value="PAPA-1"/>
    <property type="match status" value="1"/>
</dbReference>
<feature type="compositionally biased region" description="Acidic residues" evidence="1">
    <location>
        <begin position="107"/>
        <end position="146"/>
    </location>
</feature>
<comment type="caution">
    <text evidence="3">The sequence shown here is derived from an EMBL/GenBank/DDBJ whole genome shotgun (WGS) entry which is preliminary data.</text>
</comment>
<evidence type="ECO:0000256" key="1">
    <source>
        <dbReference type="SAM" id="MobiDB-lite"/>
    </source>
</evidence>
<dbReference type="RefSeq" id="XP_056514795.1">
    <property type="nucleotide sequence ID" value="XM_056653728.1"/>
</dbReference>
<evidence type="ECO:0000313" key="4">
    <source>
        <dbReference type="Proteomes" id="UP001141434"/>
    </source>
</evidence>
<feature type="compositionally biased region" description="Basic and acidic residues" evidence="1">
    <location>
        <begin position="264"/>
        <end position="295"/>
    </location>
</feature>
<evidence type="ECO:0000313" key="3">
    <source>
        <dbReference type="EMBL" id="KAJ5105799.1"/>
    </source>
</evidence>
<name>A0A9W9FT05_9EURO</name>
<organism evidence="3 4">
    <name type="scientific">Penicillium alfredii</name>
    <dbReference type="NCBI Taxonomy" id="1506179"/>
    <lineage>
        <taxon>Eukaryota</taxon>
        <taxon>Fungi</taxon>
        <taxon>Dikarya</taxon>
        <taxon>Ascomycota</taxon>
        <taxon>Pezizomycotina</taxon>
        <taxon>Eurotiomycetes</taxon>
        <taxon>Eurotiomycetidae</taxon>
        <taxon>Eurotiales</taxon>
        <taxon>Aspergillaceae</taxon>
        <taxon>Penicillium</taxon>
    </lineage>
</organism>
<keyword evidence="4" id="KW-1185">Reference proteome</keyword>
<gene>
    <name evidence="3" type="ORF">NUU61_003146</name>
</gene>
<proteinExistence type="predicted"/>
<dbReference type="EMBL" id="JAPMSZ010000004">
    <property type="protein sequence ID" value="KAJ5105799.1"/>
    <property type="molecule type" value="Genomic_DNA"/>
</dbReference>
<dbReference type="PANTHER" id="PTHR21561">
    <property type="entry name" value="INO80 COMPLEX SUBUNIT B"/>
    <property type="match status" value="1"/>
</dbReference>
<feature type="compositionally biased region" description="Basic residues" evidence="1">
    <location>
        <begin position="299"/>
        <end position="310"/>
    </location>
</feature>
<dbReference type="GO" id="GO:0006338">
    <property type="term" value="P:chromatin remodeling"/>
    <property type="evidence" value="ECO:0007669"/>
    <property type="project" value="InterPro"/>
</dbReference>